<evidence type="ECO:0000256" key="1">
    <source>
        <dbReference type="SAM" id="MobiDB-lite"/>
    </source>
</evidence>
<name>A4E9N4_COLAA</name>
<evidence type="ECO:0000313" key="2">
    <source>
        <dbReference type="EMBL" id="EBA39551.1"/>
    </source>
</evidence>
<feature type="region of interest" description="Disordered" evidence="1">
    <location>
        <begin position="1"/>
        <end position="44"/>
    </location>
</feature>
<evidence type="ECO:0000313" key="3">
    <source>
        <dbReference type="Proteomes" id="UP000002979"/>
    </source>
</evidence>
<organism evidence="2 3">
    <name type="scientific">Collinsella aerofaciens (strain ATCC 25986 / DSM 3979 / JCM 10188 / KCTC 3647 / NCTC 11838 / VPI 1003)</name>
    <dbReference type="NCBI Taxonomy" id="411903"/>
    <lineage>
        <taxon>Bacteria</taxon>
        <taxon>Bacillati</taxon>
        <taxon>Actinomycetota</taxon>
        <taxon>Coriobacteriia</taxon>
        <taxon>Coriobacteriales</taxon>
        <taxon>Coriobacteriaceae</taxon>
        <taxon>Collinsella</taxon>
    </lineage>
</organism>
<proteinExistence type="predicted"/>
<reference evidence="2 3" key="1">
    <citation type="submission" date="2007-01" db="EMBL/GenBank/DDBJ databases">
        <title>Draft genome sequence of Collinsella aerofaciens (ATCC 25986).</title>
        <authorList>
            <person name="Sudarsanam P."/>
            <person name="Ley R."/>
            <person name="Guruge J."/>
            <person name="Turnbaugh P.J."/>
            <person name="Mahowald M."/>
            <person name="Liep D."/>
            <person name="Gordon J."/>
        </authorList>
    </citation>
    <scope>NUCLEOTIDE SEQUENCE [LARGE SCALE GENOMIC DNA]</scope>
    <source>
        <strain evidence="3">ATCC 25986 / DSM 3979 / JCM 10188 / KCTC 3647 / NCTC 11838 / VPI 1003</strain>
    </source>
</reference>
<accession>A4E9N4</accession>
<dbReference type="Proteomes" id="UP000002979">
    <property type="component" value="Unassembled WGS sequence"/>
</dbReference>
<protein>
    <submittedName>
        <fullName evidence="2">Uncharacterized protein</fullName>
    </submittedName>
</protein>
<sequence>MLLFNDIAGVGEQQQQNDDGKQKTRKGGNDSGQQHGLSSDRHTLALGYPSKEIVHIKKAPIAGSSFI</sequence>
<comment type="caution">
    <text evidence="2">The sequence shown here is derived from an EMBL/GenBank/DDBJ whole genome shotgun (WGS) entry which is preliminary data.</text>
</comment>
<dbReference type="EMBL" id="AAVN02000004">
    <property type="protein sequence ID" value="EBA39551.1"/>
    <property type="molecule type" value="Genomic_DNA"/>
</dbReference>
<dbReference type="AlphaFoldDB" id="A4E9N4"/>
<reference evidence="2 3" key="2">
    <citation type="submission" date="2007-04" db="EMBL/GenBank/DDBJ databases">
        <authorList>
            <person name="Fulton L."/>
            <person name="Clifton S."/>
            <person name="Fulton B."/>
            <person name="Xu J."/>
            <person name="Minx P."/>
            <person name="Mardis E.R."/>
            <person name="Wilson R.K."/>
        </authorList>
    </citation>
    <scope>NUCLEOTIDE SEQUENCE [LARGE SCALE GENOMIC DNA]</scope>
    <source>
        <strain evidence="3">ATCC 25986 / DSM 3979 / JCM 10188 / KCTC 3647 / NCTC 11838 / VPI 1003</strain>
    </source>
</reference>
<gene>
    <name evidence="2" type="ORF">COLAER_01134</name>
</gene>